<keyword evidence="2" id="KW-1185">Reference proteome</keyword>
<comment type="caution">
    <text evidence="1">The sequence shown here is derived from an EMBL/GenBank/DDBJ whole genome shotgun (WGS) entry which is preliminary data.</text>
</comment>
<protein>
    <submittedName>
        <fullName evidence="1">Uncharacterized protein</fullName>
    </submittedName>
</protein>
<evidence type="ECO:0000313" key="2">
    <source>
        <dbReference type="Proteomes" id="UP001165085"/>
    </source>
</evidence>
<organism evidence="1 2">
    <name type="scientific">Triparma strigata</name>
    <dbReference type="NCBI Taxonomy" id="1606541"/>
    <lineage>
        <taxon>Eukaryota</taxon>
        <taxon>Sar</taxon>
        <taxon>Stramenopiles</taxon>
        <taxon>Ochrophyta</taxon>
        <taxon>Bolidophyceae</taxon>
        <taxon>Parmales</taxon>
        <taxon>Triparmaceae</taxon>
        <taxon>Triparma</taxon>
    </lineage>
</organism>
<accession>A0A9W7EUL5</accession>
<dbReference type="Proteomes" id="UP001165085">
    <property type="component" value="Unassembled WGS sequence"/>
</dbReference>
<sequence>MSLMVQHHSDTTTRLDDMITREEWDSAVAYMNEEKGQVDLRREDGTIVFEKAARAGAPLRFFKQGLRQIGEHKSKAIRAATGWIEEGTEQWLFLLDHESSGKVEAEIEAATIEFEKALDEWTYSTPTALENAMFELDQWGFTDSEMLDITLGDKEDIPFFLRTCLLGVARPAALLEGDEHTLKEATTFITKFMLDFDGFTPGSDKAIKQLKEYLGEMNPTLSPLKDSHKLIRVDFFRRLYEEELNLANFNDFFDGEDAVLPACLTIIRSYLAKIPGCGVMKDVTDIAEVCLDKEFENESAIATIKYICGDLKKYFEGLGEDRAFDDALIGGFKGICAALVDIVEWFATQETLEEKGDEVDLQRRNLFATLQALHAEFNALLRTELQNDREKRDEVFGDIALMGEEQQQGVVRNRVLSGVGGESSKFWAMESYKRSIIHQSGEDCNRSDREIQRLKLAINASALPLAHKMKDYELTGTSPDMTDNEYVLLTKAEGAYRDLIKVEEIRKTQSMAMAVRAETYTDMTTALVKEVEIFLKLHRVLEKEETQLHHFFRNEEKLGLIREKRDKIIVKLEKRIVKN</sequence>
<reference evidence="2" key="1">
    <citation type="journal article" date="2023" name="Commun. Biol.">
        <title>Genome analysis of Parmales, the sister group of diatoms, reveals the evolutionary specialization of diatoms from phago-mixotrophs to photoautotrophs.</title>
        <authorList>
            <person name="Ban H."/>
            <person name="Sato S."/>
            <person name="Yoshikawa S."/>
            <person name="Yamada K."/>
            <person name="Nakamura Y."/>
            <person name="Ichinomiya M."/>
            <person name="Sato N."/>
            <person name="Blanc-Mathieu R."/>
            <person name="Endo H."/>
            <person name="Kuwata A."/>
            <person name="Ogata H."/>
        </authorList>
    </citation>
    <scope>NUCLEOTIDE SEQUENCE [LARGE SCALE GENOMIC DNA]</scope>
    <source>
        <strain evidence="2">NIES 3701</strain>
    </source>
</reference>
<dbReference type="EMBL" id="BRXY01000397">
    <property type="protein sequence ID" value="GMH92313.1"/>
    <property type="molecule type" value="Genomic_DNA"/>
</dbReference>
<proteinExistence type="predicted"/>
<dbReference type="OrthoDB" id="10299220at2759"/>
<name>A0A9W7EUL5_9STRA</name>
<dbReference type="AlphaFoldDB" id="A0A9W7EUL5"/>
<gene>
    <name evidence="1" type="ORF">TrST_g2880</name>
</gene>
<evidence type="ECO:0000313" key="1">
    <source>
        <dbReference type="EMBL" id="GMH92313.1"/>
    </source>
</evidence>